<name>A0AAV3RKZ4_LITER</name>
<feature type="signal peptide" evidence="20">
    <location>
        <begin position="1"/>
        <end position="22"/>
    </location>
</feature>
<dbReference type="PROSITE" id="PS00107">
    <property type="entry name" value="PROTEIN_KINASE_ATP"/>
    <property type="match status" value="1"/>
</dbReference>
<comment type="catalytic activity">
    <reaction evidence="16">
        <text>L-threonyl-[protein] + ATP = O-phospho-L-threonyl-[protein] + ADP + H(+)</text>
        <dbReference type="Rhea" id="RHEA:46608"/>
        <dbReference type="Rhea" id="RHEA-COMP:11060"/>
        <dbReference type="Rhea" id="RHEA-COMP:11605"/>
        <dbReference type="ChEBI" id="CHEBI:15378"/>
        <dbReference type="ChEBI" id="CHEBI:30013"/>
        <dbReference type="ChEBI" id="CHEBI:30616"/>
        <dbReference type="ChEBI" id="CHEBI:61977"/>
        <dbReference type="ChEBI" id="CHEBI:456216"/>
        <dbReference type="EC" id="2.7.11.1"/>
    </reaction>
</comment>
<dbReference type="InterPro" id="IPR043891">
    <property type="entry name" value="SPARK"/>
</dbReference>
<organism evidence="22 23">
    <name type="scientific">Lithospermum erythrorhizon</name>
    <name type="common">Purple gromwell</name>
    <name type="synonym">Lithospermum officinale var. erythrorhizon</name>
    <dbReference type="NCBI Taxonomy" id="34254"/>
    <lineage>
        <taxon>Eukaryota</taxon>
        <taxon>Viridiplantae</taxon>
        <taxon>Streptophyta</taxon>
        <taxon>Embryophyta</taxon>
        <taxon>Tracheophyta</taxon>
        <taxon>Spermatophyta</taxon>
        <taxon>Magnoliopsida</taxon>
        <taxon>eudicotyledons</taxon>
        <taxon>Gunneridae</taxon>
        <taxon>Pentapetalae</taxon>
        <taxon>asterids</taxon>
        <taxon>lamiids</taxon>
        <taxon>Boraginales</taxon>
        <taxon>Boraginaceae</taxon>
        <taxon>Boraginoideae</taxon>
        <taxon>Lithospermeae</taxon>
        <taxon>Lithospermum</taxon>
    </lineage>
</organism>
<keyword evidence="10" id="KW-0418">Kinase</keyword>
<dbReference type="PANTHER" id="PTHR47989:SF58">
    <property type="entry name" value="PROTEIN KINASE DOMAIN-CONTAINING PROTEIN"/>
    <property type="match status" value="1"/>
</dbReference>
<keyword evidence="13 19" id="KW-0472">Membrane</keyword>
<dbReference type="PROSITE" id="PS50011">
    <property type="entry name" value="PROTEIN_KINASE_DOM"/>
    <property type="match status" value="1"/>
</dbReference>
<reference evidence="22 23" key="1">
    <citation type="submission" date="2024-01" db="EMBL/GenBank/DDBJ databases">
        <title>The complete chloroplast genome sequence of Lithospermum erythrorhizon: insights into the phylogenetic relationship among Boraginaceae species and the maternal lineages of purple gromwells.</title>
        <authorList>
            <person name="Okada T."/>
            <person name="Watanabe K."/>
        </authorList>
    </citation>
    <scope>NUCLEOTIDE SEQUENCE [LARGE SCALE GENOMIC DNA]</scope>
</reference>
<dbReference type="InterPro" id="IPR011009">
    <property type="entry name" value="Kinase-like_dom_sf"/>
</dbReference>
<evidence type="ECO:0000256" key="16">
    <source>
        <dbReference type="ARBA" id="ARBA00047899"/>
    </source>
</evidence>
<feature type="binding site" evidence="18">
    <location>
        <position position="332"/>
    </location>
    <ligand>
        <name>ATP</name>
        <dbReference type="ChEBI" id="CHEBI:30616"/>
    </ligand>
</feature>
<evidence type="ECO:0000256" key="8">
    <source>
        <dbReference type="ARBA" id="ARBA00022729"/>
    </source>
</evidence>
<keyword evidence="14" id="KW-0675">Receptor</keyword>
<dbReference type="EC" id="2.7.11.1" evidence="3"/>
<dbReference type="FunFam" id="3.30.200.20:FF:000542">
    <property type="entry name" value="Receptor-like serine/threonine-protein kinase At4g25390"/>
    <property type="match status" value="1"/>
</dbReference>
<evidence type="ECO:0000313" key="23">
    <source>
        <dbReference type="Proteomes" id="UP001454036"/>
    </source>
</evidence>
<dbReference type="InterPro" id="IPR017441">
    <property type="entry name" value="Protein_kinase_ATP_BS"/>
</dbReference>
<dbReference type="GO" id="GO:0004674">
    <property type="term" value="F:protein serine/threonine kinase activity"/>
    <property type="evidence" value="ECO:0007669"/>
    <property type="project" value="UniProtKB-KW"/>
</dbReference>
<dbReference type="PROSITE" id="PS51257">
    <property type="entry name" value="PROKAR_LIPOPROTEIN"/>
    <property type="match status" value="1"/>
</dbReference>
<dbReference type="InterPro" id="IPR000719">
    <property type="entry name" value="Prot_kinase_dom"/>
</dbReference>
<dbReference type="Proteomes" id="UP001454036">
    <property type="component" value="Unassembled WGS sequence"/>
</dbReference>
<evidence type="ECO:0000313" key="22">
    <source>
        <dbReference type="EMBL" id="GAA0175578.1"/>
    </source>
</evidence>
<dbReference type="Gene3D" id="1.10.510.10">
    <property type="entry name" value="Transferase(Phosphotransferase) domain 1"/>
    <property type="match status" value="1"/>
</dbReference>
<dbReference type="Pfam" id="PF19160">
    <property type="entry name" value="SPARK"/>
    <property type="match status" value="1"/>
</dbReference>
<dbReference type="EMBL" id="BAABME010009659">
    <property type="protein sequence ID" value="GAA0175578.1"/>
    <property type="molecule type" value="Genomic_DNA"/>
</dbReference>
<feature type="chain" id="PRO_5043965980" description="non-specific serine/threonine protein kinase" evidence="20">
    <location>
        <begin position="23"/>
        <end position="619"/>
    </location>
</feature>
<accession>A0AAV3RKZ4</accession>
<keyword evidence="12 19" id="KW-1133">Transmembrane helix</keyword>
<dbReference type="GO" id="GO:0005886">
    <property type="term" value="C:plasma membrane"/>
    <property type="evidence" value="ECO:0007669"/>
    <property type="project" value="UniProtKB-SubCell"/>
</dbReference>
<feature type="domain" description="Protein kinase" evidence="21">
    <location>
        <begin position="303"/>
        <end position="600"/>
    </location>
</feature>
<evidence type="ECO:0000256" key="7">
    <source>
        <dbReference type="ARBA" id="ARBA00022692"/>
    </source>
</evidence>
<evidence type="ECO:0000256" key="5">
    <source>
        <dbReference type="ARBA" id="ARBA00022527"/>
    </source>
</evidence>
<gene>
    <name evidence="22" type="ORF">LIER_28723</name>
</gene>
<dbReference type="AlphaFoldDB" id="A0AAV3RKZ4"/>
<keyword evidence="4" id="KW-1003">Cell membrane</keyword>
<evidence type="ECO:0000256" key="1">
    <source>
        <dbReference type="ARBA" id="ARBA00004162"/>
    </source>
</evidence>
<dbReference type="GO" id="GO:0005524">
    <property type="term" value="F:ATP binding"/>
    <property type="evidence" value="ECO:0007669"/>
    <property type="project" value="UniProtKB-UniRule"/>
</dbReference>
<dbReference type="FunFam" id="1.10.510.10:FF:000287">
    <property type="entry name" value="probable LRR receptor-like serine/threonine-protein kinase RKF3"/>
    <property type="match status" value="1"/>
</dbReference>
<evidence type="ECO:0000256" key="18">
    <source>
        <dbReference type="PROSITE-ProRule" id="PRU10141"/>
    </source>
</evidence>
<dbReference type="PANTHER" id="PTHR47989">
    <property type="entry name" value="OS01G0750732 PROTEIN"/>
    <property type="match status" value="1"/>
</dbReference>
<dbReference type="Gene3D" id="3.30.200.20">
    <property type="entry name" value="Phosphorylase Kinase, domain 1"/>
    <property type="match status" value="1"/>
</dbReference>
<proteinExistence type="predicted"/>
<evidence type="ECO:0000256" key="3">
    <source>
        <dbReference type="ARBA" id="ARBA00012513"/>
    </source>
</evidence>
<keyword evidence="23" id="KW-1185">Reference proteome</keyword>
<keyword evidence="15" id="KW-0325">Glycoprotein</keyword>
<keyword evidence="7 19" id="KW-0812">Transmembrane</keyword>
<keyword evidence="11 18" id="KW-0067">ATP-binding</keyword>
<keyword evidence="6" id="KW-0808">Transferase</keyword>
<protein>
    <recommendedName>
        <fullName evidence="3">non-specific serine/threonine protein kinase</fullName>
        <ecNumber evidence="3">2.7.11.1</ecNumber>
    </recommendedName>
</protein>
<keyword evidence="8 20" id="KW-0732">Signal</keyword>
<evidence type="ECO:0000256" key="17">
    <source>
        <dbReference type="ARBA" id="ARBA00048679"/>
    </source>
</evidence>
<dbReference type="SMART" id="SM00220">
    <property type="entry name" value="S_TKc"/>
    <property type="match status" value="1"/>
</dbReference>
<comment type="subcellular location">
    <subcellularLocation>
        <location evidence="1">Cell membrane</location>
        <topology evidence="1">Single-pass membrane protein</topology>
    </subcellularLocation>
    <subcellularLocation>
        <location evidence="2">Membrane</location>
        <topology evidence="2">Single-pass type I membrane protein</topology>
    </subcellularLocation>
</comment>
<evidence type="ECO:0000259" key="21">
    <source>
        <dbReference type="PROSITE" id="PS50011"/>
    </source>
</evidence>
<evidence type="ECO:0000256" key="4">
    <source>
        <dbReference type="ARBA" id="ARBA00022475"/>
    </source>
</evidence>
<evidence type="ECO:0000256" key="19">
    <source>
        <dbReference type="SAM" id="Phobius"/>
    </source>
</evidence>
<evidence type="ECO:0000256" key="20">
    <source>
        <dbReference type="SAM" id="SignalP"/>
    </source>
</evidence>
<dbReference type="InterPro" id="IPR008271">
    <property type="entry name" value="Ser/Thr_kinase_AS"/>
</dbReference>
<evidence type="ECO:0000256" key="12">
    <source>
        <dbReference type="ARBA" id="ARBA00022989"/>
    </source>
</evidence>
<keyword evidence="5" id="KW-0723">Serine/threonine-protein kinase</keyword>
<evidence type="ECO:0000256" key="11">
    <source>
        <dbReference type="ARBA" id="ARBA00022840"/>
    </source>
</evidence>
<feature type="transmembrane region" description="Helical" evidence="19">
    <location>
        <begin position="231"/>
        <end position="255"/>
    </location>
</feature>
<evidence type="ECO:0000256" key="10">
    <source>
        <dbReference type="ARBA" id="ARBA00022777"/>
    </source>
</evidence>
<sequence length="619" mass="68212">MILKVTFICTLLPLFLLYSSSASCPTDMEYVGIVSWNSSVCKDNSRNIMSNNQTLSDCCQILRRLYAVGIARHLQQTSNFRYQNLSTSEACLTEFQSRLDSLELPSDLASSCLNPLDYVNATNQCANIHTVDDWRRILGSNNPLDVQCRGSTLNNNFCESCVAASYEVQSRLVAIDGNASHASNCLMYAVLYAAGIGNTLGPGSQGALSCIFGLTTLAPDTDSSGNKGKRALIFALIGAGSAFLFMAFVIGLYLWRRATKMKKTGMVLSDFDHESDRLKQDLEFKAGTKVFKIRELEKATNKFSAKNFLGQGQFGIVHKGSLSDGSLVAIKKIISSDFQSEVEFRNEVEIISTLKHRNLVNLIGYCFSNKKGENDKYVVYEYMQNGNLDGHLFGFQEGSNSSNKLPLTWPQRKSIILDVAKALAYLHYGVKPAIYHRDIKATNILLGADMRAKVADFGLVKQSSKRLSNMPTKAAGTRGYLAPEYALYGQLTEKSDVYSFGIVVLEIMCRRKVLLSPSESEQPSLITDWAWSLVKTGNMEQVIDMTLLGGETSANDINPKGIMERFVLVGILCAHLVVAVRPSISDALKMLEGDIEIPVIPDRPLYADGGILMPVHKNT</sequence>
<evidence type="ECO:0000256" key="2">
    <source>
        <dbReference type="ARBA" id="ARBA00004479"/>
    </source>
</evidence>
<keyword evidence="9 18" id="KW-0547">Nucleotide-binding</keyword>
<evidence type="ECO:0000256" key="15">
    <source>
        <dbReference type="ARBA" id="ARBA00023180"/>
    </source>
</evidence>
<dbReference type="SUPFAM" id="SSF56112">
    <property type="entry name" value="Protein kinase-like (PK-like)"/>
    <property type="match status" value="1"/>
</dbReference>
<evidence type="ECO:0000256" key="6">
    <source>
        <dbReference type="ARBA" id="ARBA00022679"/>
    </source>
</evidence>
<evidence type="ECO:0000256" key="14">
    <source>
        <dbReference type="ARBA" id="ARBA00023170"/>
    </source>
</evidence>
<dbReference type="PROSITE" id="PS00108">
    <property type="entry name" value="PROTEIN_KINASE_ST"/>
    <property type="match status" value="1"/>
</dbReference>
<evidence type="ECO:0000256" key="9">
    <source>
        <dbReference type="ARBA" id="ARBA00022741"/>
    </source>
</evidence>
<dbReference type="Pfam" id="PF00069">
    <property type="entry name" value="Pkinase"/>
    <property type="match status" value="1"/>
</dbReference>
<evidence type="ECO:0000256" key="13">
    <source>
        <dbReference type="ARBA" id="ARBA00023136"/>
    </source>
</evidence>
<comment type="caution">
    <text evidence="22">The sequence shown here is derived from an EMBL/GenBank/DDBJ whole genome shotgun (WGS) entry which is preliminary data.</text>
</comment>
<comment type="catalytic activity">
    <reaction evidence="17">
        <text>L-seryl-[protein] + ATP = O-phospho-L-seryl-[protein] + ADP + H(+)</text>
        <dbReference type="Rhea" id="RHEA:17989"/>
        <dbReference type="Rhea" id="RHEA-COMP:9863"/>
        <dbReference type="Rhea" id="RHEA-COMP:11604"/>
        <dbReference type="ChEBI" id="CHEBI:15378"/>
        <dbReference type="ChEBI" id="CHEBI:29999"/>
        <dbReference type="ChEBI" id="CHEBI:30616"/>
        <dbReference type="ChEBI" id="CHEBI:83421"/>
        <dbReference type="ChEBI" id="CHEBI:456216"/>
        <dbReference type="EC" id="2.7.11.1"/>
    </reaction>
</comment>